<evidence type="ECO:0000256" key="1">
    <source>
        <dbReference type="ARBA" id="ARBA00004141"/>
    </source>
</evidence>
<dbReference type="InterPro" id="IPR003544">
    <property type="entry name" value="Cyt_c_biogenesis_CcmB"/>
</dbReference>
<proteinExistence type="inferred from homology"/>
<dbReference type="GO" id="GO:0016020">
    <property type="term" value="C:membrane"/>
    <property type="evidence" value="ECO:0007669"/>
    <property type="project" value="UniProtKB-SubCell"/>
</dbReference>
<keyword evidence="3 6" id="KW-0812">Transmembrane</keyword>
<evidence type="ECO:0000313" key="7">
    <source>
        <dbReference type="EMBL" id="QDH13727.1"/>
    </source>
</evidence>
<evidence type="ECO:0000256" key="6">
    <source>
        <dbReference type="SAM" id="Phobius"/>
    </source>
</evidence>
<dbReference type="EMBL" id="CP038231">
    <property type="protein sequence ID" value="QDH13727.1"/>
    <property type="molecule type" value="Genomic_DNA"/>
</dbReference>
<accession>A0A4Y6UB89</accession>
<feature type="transmembrane region" description="Helical" evidence="6">
    <location>
        <begin position="150"/>
        <end position="169"/>
    </location>
</feature>
<organism evidence="7 8">
    <name type="scientific">Formicincola oecophyllae</name>
    <dbReference type="NCBI Taxonomy" id="2558361"/>
    <lineage>
        <taxon>Bacteria</taxon>
        <taxon>Pseudomonadati</taxon>
        <taxon>Pseudomonadota</taxon>
        <taxon>Alphaproteobacteria</taxon>
        <taxon>Acetobacterales</taxon>
        <taxon>Acetobacteraceae</taxon>
        <taxon>Formicincola</taxon>
    </lineage>
</organism>
<sequence length="206" mass="21711">MMVWFRPRFNLMAAVFYLLVAGLFPLGFATTAQLPHMAGGVLTTCQALACFLAQSDPWGDDYRSGRLDLWLSQSASPWALVLQRALSAGAGEGAPMVGATALLAILYDVPPNQWTHAMLVSALTFCGLLSASHGLGSWLLGSRGSPYRMALLLGPLVAPVLIVSAQAMVQPTNTTLLWCLAGLVGGMAGPMAALACWGLRHAAAQR</sequence>
<reference evidence="7 8" key="1">
    <citation type="submission" date="2019-03" db="EMBL/GenBank/DDBJ databases">
        <title>The complete genome sequence of Swingsia_sp. F3b2 LMG30590(T).</title>
        <authorList>
            <person name="Chua K.-O."/>
            <person name="Chan K.-G."/>
            <person name="See-Too W.-S."/>
        </authorList>
    </citation>
    <scope>NUCLEOTIDE SEQUENCE [LARGE SCALE GENOMIC DNA]</scope>
    <source>
        <strain evidence="7 8">F3b2</strain>
    </source>
</reference>
<evidence type="ECO:0000256" key="5">
    <source>
        <dbReference type="ARBA" id="ARBA00023136"/>
    </source>
</evidence>
<comment type="subcellular location">
    <subcellularLocation>
        <location evidence="1">Membrane</location>
        <topology evidence="1">Multi-pass membrane protein</topology>
    </subcellularLocation>
</comment>
<dbReference type="AlphaFoldDB" id="A0A4Y6UB89"/>
<evidence type="ECO:0000256" key="4">
    <source>
        <dbReference type="ARBA" id="ARBA00022989"/>
    </source>
</evidence>
<keyword evidence="8" id="KW-1185">Reference proteome</keyword>
<name>A0A4Y6UB89_9PROT</name>
<feature type="transmembrane region" description="Helical" evidence="6">
    <location>
        <begin position="117"/>
        <end position="138"/>
    </location>
</feature>
<evidence type="ECO:0000256" key="3">
    <source>
        <dbReference type="ARBA" id="ARBA00022692"/>
    </source>
</evidence>
<keyword evidence="4 6" id="KW-1133">Transmembrane helix</keyword>
<comment type="similarity">
    <text evidence="2">Belongs to the CcmB/CycW/HelB family.</text>
</comment>
<gene>
    <name evidence="7" type="ORF">E3E12_05465</name>
</gene>
<protein>
    <submittedName>
        <fullName evidence="7">Uncharacterized protein</fullName>
    </submittedName>
</protein>
<dbReference type="GO" id="GO:0017004">
    <property type="term" value="P:cytochrome complex assembly"/>
    <property type="evidence" value="ECO:0007669"/>
    <property type="project" value="InterPro"/>
</dbReference>
<keyword evidence="5 6" id="KW-0472">Membrane</keyword>
<dbReference type="Proteomes" id="UP000318709">
    <property type="component" value="Chromosome"/>
</dbReference>
<feature type="transmembrane region" description="Helical" evidence="6">
    <location>
        <begin position="175"/>
        <end position="199"/>
    </location>
</feature>
<dbReference type="KEGG" id="swf:E3E12_05465"/>
<dbReference type="GO" id="GO:0015232">
    <property type="term" value="F:heme transmembrane transporter activity"/>
    <property type="evidence" value="ECO:0007669"/>
    <property type="project" value="InterPro"/>
</dbReference>
<evidence type="ECO:0000256" key="2">
    <source>
        <dbReference type="ARBA" id="ARBA00010544"/>
    </source>
</evidence>
<dbReference type="PRINTS" id="PR01414">
    <property type="entry name" value="CCMBBIOGNSIS"/>
</dbReference>
<evidence type="ECO:0000313" key="8">
    <source>
        <dbReference type="Proteomes" id="UP000318709"/>
    </source>
</evidence>
<dbReference type="Pfam" id="PF03379">
    <property type="entry name" value="CcmB"/>
    <property type="match status" value="1"/>
</dbReference>